<protein>
    <recommendedName>
        <fullName evidence="4">Outer membrane lipoprotein carrier protein LolA</fullName>
    </recommendedName>
</protein>
<dbReference type="STRING" id="1838286.Verru16b_00870"/>
<name>A0A1D8ASH6_9BACT</name>
<organism evidence="2 3">
    <name type="scientific">Lacunisphaera limnophila</name>
    <dbReference type="NCBI Taxonomy" id="1838286"/>
    <lineage>
        <taxon>Bacteria</taxon>
        <taxon>Pseudomonadati</taxon>
        <taxon>Verrucomicrobiota</taxon>
        <taxon>Opitutia</taxon>
        <taxon>Opitutales</taxon>
        <taxon>Opitutaceae</taxon>
        <taxon>Lacunisphaera</taxon>
    </lineage>
</organism>
<dbReference type="KEGG" id="obg:Verru16b_00870"/>
<gene>
    <name evidence="2" type="ORF">Verru16b_00870</name>
</gene>
<dbReference type="OrthoDB" id="196237at2"/>
<evidence type="ECO:0008006" key="4">
    <source>
        <dbReference type="Google" id="ProtNLM"/>
    </source>
</evidence>
<accession>A0A1D8ASH6</accession>
<reference evidence="2 3" key="1">
    <citation type="submission" date="2016-06" db="EMBL/GenBank/DDBJ databases">
        <title>Three novel species with peptidoglycan cell walls form the new genus Lacunisphaera gen. nov. in the family Opitutaceae of the verrucomicrobial subdivision 4.</title>
        <authorList>
            <person name="Rast P."/>
            <person name="Gloeckner I."/>
            <person name="Jogler M."/>
            <person name="Boedeker C."/>
            <person name="Jeske O."/>
            <person name="Wiegand S."/>
            <person name="Reinhardt R."/>
            <person name="Schumann P."/>
            <person name="Rohde M."/>
            <person name="Spring S."/>
            <person name="Gloeckner F.O."/>
            <person name="Jogler C."/>
        </authorList>
    </citation>
    <scope>NUCLEOTIDE SEQUENCE [LARGE SCALE GENOMIC DNA]</scope>
    <source>
        <strain evidence="2 3">IG16b</strain>
    </source>
</reference>
<evidence type="ECO:0000313" key="2">
    <source>
        <dbReference type="EMBL" id="AOS43812.1"/>
    </source>
</evidence>
<dbReference type="EMBL" id="CP016094">
    <property type="protein sequence ID" value="AOS43812.1"/>
    <property type="molecule type" value="Genomic_DNA"/>
</dbReference>
<proteinExistence type="predicted"/>
<keyword evidence="1" id="KW-0732">Signal</keyword>
<evidence type="ECO:0000313" key="3">
    <source>
        <dbReference type="Proteomes" id="UP000095228"/>
    </source>
</evidence>
<dbReference type="AlphaFoldDB" id="A0A1D8ASH6"/>
<feature type="chain" id="PRO_5009105156" description="Outer membrane lipoprotein carrier protein LolA" evidence="1">
    <location>
        <begin position="23"/>
        <end position="250"/>
    </location>
</feature>
<keyword evidence="3" id="KW-1185">Reference proteome</keyword>
<dbReference type="RefSeq" id="WP_069961134.1">
    <property type="nucleotide sequence ID" value="NZ_CP016094.1"/>
</dbReference>
<feature type="signal peptide" evidence="1">
    <location>
        <begin position="1"/>
        <end position="22"/>
    </location>
</feature>
<evidence type="ECO:0000256" key="1">
    <source>
        <dbReference type="SAM" id="SignalP"/>
    </source>
</evidence>
<dbReference type="Proteomes" id="UP000095228">
    <property type="component" value="Chromosome"/>
</dbReference>
<sequence>MRRFFFWLILLGPGLNAGAATADLLASAPAPLAEALQAFAQERDRWAYTERVTSTDRKGVTQESKVYRFDPSLAPEDRWLLLEEEGRPASEKAKKKFRRQMTKEGNKRIKLSEFLQLDRAVVTRSDTTTTVYEVPLRKENNEKLPPEKFQVLVTVTPEPWRLASIDIVLREPMRMALVAKVKKGGARIQFARPTVEHSPVVQVVSGQGEATVLLIKVGGAFTAERTEFKRVTPFDERFQVKLQDLNYLDF</sequence>